<protein>
    <recommendedName>
        <fullName evidence="4">Secreted RxLR effector peptide protein</fullName>
    </recommendedName>
</protein>
<feature type="chain" id="PRO_5032908224" description="Secreted RxLR effector peptide protein" evidence="1">
    <location>
        <begin position="22"/>
        <end position="247"/>
    </location>
</feature>
<evidence type="ECO:0008006" key="4">
    <source>
        <dbReference type="Google" id="ProtNLM"/>
    </source>
</evidence>
<dbReference type="Proteomes" id="UP000602510">
    <property type="component" value="Unassembled WGS sequence"/>
</dbReference>
<gene>
    <name evidence="2" type="ORF">GN244_ATG03972</name>
</gene>
<accession>A0A833T7H0</accession>
<dbReference type="EMBL" id="WSZM01000080">
    <property type="protein sequence ID" value="KAF4043659.1"/>
    <property type="molecule type" value="Genomic_DNA"/>
</dbReference>
<comment type="caution">
    <text evidence="2">The sequence shown here is derived from an EMBL/GenBank/DDBJ whole genome shotgun (WGS) entry which is preliminary data.</text>
</comment>
<organism evidence="2 3">
    <name type="scientific">Phytophthora infestans</name>
    <name type="common">Potato late blight agent</name>
    <name type="synonym">Botrytis infestans</name>
    <dbReference type="NCBI Taxonomy" id="4787"/>
    <lineage>
        <taxon>Eukaryota</taxon>
        <taxon>Sar</taxon>
        <taxon>Stramenopiles</taxon>
        <taxon>Oomycota</taxon>
        <taxon>Peronosporomycetes</taxon>
        <taxon>Peronosporales</taxon>
        <taxon>Peronosporaceae</taxon>
        <taxon>Phytophthora</taxon>
    </lineage>
</organism>
<evidence type="ECO:0000313" key="2">
    <source>
        <dbReference type="EMBL" id="KAF4043659.1"/>
    </source>
</evidence>
<name>A0A833T7H0_PHYIN</name>
<keyword evidence="1" id="KW-0732">Signal</keyword>
<reference evidence="2" key="1">
    <citation type="submission" date="2020-04" db="EMBL/GenBank/DDBJ databases">
        <title>Hybrid Assembly of Korean Phytophthora infestans isolates.</title>
        <authorList>
            <person name="Prokchorchik M."/>
            <person name="Lee Y."/>
            <person name="Seo J."/>
            <person name="Cho J.-H."/>
            <person name="Park Y.-E."/>
            <person name="Jang D.-C."/>
            <person name="Im J.-S."/>
            <person name="Choi J.-G."/>
            <person name="Park H.-J."/>
            <person name="Lee G.-B."/>
            <person name="Lee Y.-G."/>
            <person name="Hong S.-Y."/>
            <person name="Cho K."/>
            <person name="Sohn K.H."/>
        </authorList>
    </citation>
    <scope>NUCLEOTIDE SEQUENCE</scope>
    <source>
        <strain evidence="2">KR_1_A1</strain>
    </source>
</reference>
<proteinExistence type="predicted"/>
<keyword evidence="3" id="KW-1185">Reference proteome</keyword>
<feature type="signal peptide" evidence="1">
    <location>
        <begin position="1"/>
        <end position="21"/>
    </location>
</feature>
<sequence>MRSLHVLIAMVAALLVCFSAAEPSNVITNQRRLLRGDNTVEWWLETGRSDDYVMKKLKLNGLKGAALTTHKNYQIYDRFAKKALMNRLSKRLEDNTATYSVWKELGLDHVSKASDLPKIMNSENFKIYEKYVKAFDDRIIHLWRTWHGVVPQAAAITREVTEAEMTARTFFLAQSKIKTNDAKVLLGLTVPGKSRFTLAGDALESHVDYKYFNKIFVEEGPSLKNQPLTLKLLASIAEKISPSSKTD</sequence>
<evidence type="ECO:0000313" key="3">
    <source>
        <dbReference type="Proteomes" id="UP000602510"/>
    </source>
</evidence>
<evidence type="ECO:0000256" key="1">
    <source>
        <dbReference type="SAM" id="SignalP"/>
    </source>
</evidence>
<dbReference type="AlphaFoldDB" id="A0A833T7H0"/>